<dbReference type="InterPro" id="IPR035959">
    <property type="entry name" value="RutC-like_sf"/>
</dbReference>
<dbReference type="RefSeq" id="WP_045829124.1">
    <property type="nucleotide sequence ID" value="NZ_JZRB01000016.1"/>
</dbReference>
<reference evidence="3 4" key="1">
    <citation type="submission" date="2015-03" db="EMBL/GenBank/DDBJ databases">
        <title>Draft genome sequence of Luteibacter yeojuensis strain SU11.</title>
        <authorList>
            <person name="Sulaiman J."/>
            <person name="Priya K."/>
            <person name="Chan K.-G."/>
        </authorList>
    </citation>
    <scope>NUCLEOTIDE SEQUENCE [LARGE SCALE GENOMIC DNA]</scope>
    <source>
        <strain evidence="3 4">SU11</strain>
    </source>
</reference>
<dbReference type="Gene3D" id="3.30.1330.40">
    <property type="entry name" value="RutC-like"/>
    <property type="match status" value="1"/>
</dbReference>
<evidence type="ECO:0000313" key="3">
    <source>
        <dbReference type="EMBL" id="KJV35310.1"/>
    </source>
</evidence>
<sequence>MRTGSEMRERSPLAAPNAPTVTYREPPAGALPPGTLAAFGFGSAAAVSNDPRWLRVALEPLGEAPVELWTVDGDVVAGSDGDLRWARGGGWLYAAVECFEADHAGPEGAAAYAYRLLSAFVAAAPECHVQRIWNYLGDINVGAGDDERYKQFCTGRIAGMGEVFAKGFPAASAIGHHGAKGLLQVYLLATDRPGSRVENPRQVSAWQYPRQYGRTPPSFARGTLLPADDVLAISGTAAVVGHASAHTGDLAAQLAETGRNLDALLANGGVPAGFDARAPLKAYVRHAGDAATVKAFADAHWPTAPLLMVHGDICREELLVEIDGWRYR</sequence>
<evidence type="ECO:0000259" key="2">
    <source>
        <dbReference type="Pfam" id="PF21168"/>
    </source>
</evidence>
<protein>
    <submittedName>
        <fullName evidence="3">Pteridine-dependent deoxygenase</fullName>
    </submittedName>
</protein>
<dbReference type="EMBL" id="JZRB01000016">
    <property type="protein sequence ID" value="KJV35310.1"/>
    <property type="molecule type" value="Genomic_DNA"/>
</dbReference>
<proteinExistence type="predicted"/>
<dbReference type="PATRIC" id="fig|345309.4.peg.904"/>
<dbReference type="Pfam" id="PF21168">
    <property type="entry name" value="FkbO_Hyg5-like_N"/>
    <property type="match status" value="1"/>
</dbReference>
<name>A0A0F3KVL5_9GAMM</name>
<feature type="compositionally biased region" description="Basic and acidic residues" evidence="1">
    <location>
        <begin position="1"/>
        <end position="11"/>
    </location>
</feature>
<dbReference type="SUPFAM" id="SSF55298">
    <property type="entry name" value="YjgF-like"/>
    <property type="match status" value="1"/>
</dbReference>
<organism evidence="3 4">
    <name type="scientific">Luteibacter yeojuensis</name>
    <dbReference type="NCBI Taxonomy" id="345309"/>
    <lineage>
        <taxon>Bacteria</taxon>
        <taxon>Pseudomonadati</taxon>
        <taxon>Pseudomonadota</taxon>
        <taxon>Gammaproteobacteria</taxon>
        <taxon>Lysobacterales</taxon>
        <taxon>Rhodanobacteraceae</taxon>
        <taxon>Luteibacter</taxon>
    </lineage>
</organism>
<comment type="caution">
    <text evidence="3">The sequence shown here is derived from an EMBL/GenBank/DDBJ whole genome shotgun (WGS) entry which is preliminary data.</text>
</comment>
<dbReference type="AlphaFoldDB" id="A0A0F3KVL5"/>
<keyword evidence="4" id="KW-1185">Reference proteome</keyword>
<feature type="domain" description="Chorismatase FkbO/Hyg5-like N-terminal" evidence="2">
    <location>
        <begin position="67"/>
        <end position="189"/>
    </location>
</feature>
<evidence type="ECO:0000313" key="4">
    <source>
        <dbReference type="Proteomes" id="UP000033651"/>
    </source>
</evidence>
<dbReference type="InterPro" id="IPR049368">
    <property type="entry name" value="FkbO_Hyg5-like_N"/>
</dbReference>
<gene>
    <name evidence="3" type="ORF">VI08_08445</name>
</gene>
<accession>A0A0F3KVL5</accession>
<dbReference type="Proteomes" id="UP000033651">
    <property type="component" value="Unassembled WGS sequence"/>
</dbReference>
<evidence type="ECO:0000256" key="1">
    <source>
        <dbReference type="SAM" id="MobiDB-lite"/>
    </source>
</evidence>
<feature type="region of interest" description="Disordered" evidence="1">
    <location>
        <begin position="1"/>
        <end position="23"/>
    </location>
</feature>